<dbReference type="GeneID" id="1732694"/>
<dbReference type="KEGG" id="vg:1732694"/>
<accession>Q9IIG7</accession>
<sequence length="74" mass="8512">MGNTCRKRNNNEMEEMNGGDEIDGINVETQTNRRPSITQLCCQVCLYWLIKFFIENSDSILATLYPNIHDQVDG</sequence>
<evidence type="ECO:0000256" key="1">
    <source>
        <dbReference type="SAM" id="MobiDB-lite"/>
    </source>
</evidence>
<protein>
    <recommendedName>
        <fullName evidence="4">U exon</fullName>
    </recommendedName>
</protein>
<reference evidence="2 3" key="1">
    <citation type="journal article" date="2000" name="J. Gen. Virol.">
        <title>DNA sequence of frog adenovirus.</title>
        <authorList>
            <person name="Davison A.J."/>
            <person name="Wright K.M."/>
            <person name="Harrach B."/>
        </authorList>
    </citation>
    <scope>NUCLEOTIDE SEQUENCE [LARGE SCALE GENOMIC DNA]</scope>
    <source>
        <strain evidence="3">ATCC VR-896</strain>
    </source>
</reference>
<dbReference type="RefSeq" id="NP_062451.1">
    <property type="nucleotide sequence ID" value="NC_002501.1"/>
</dbReference>
<dbReference type="Proteomes" id="UP000009247">
    <property type="component" value="Segment"/>
</dbReference>
<name>Q9IIG7_ADEF1</name>
<dbReference type="OrthoDB" id="26592at10239"/>
<dbReference type="EMBL" id="AF224336">
    <property type="protein sequence ID" value="AAF86940.1"/>
    <property type="molecule type" value="Genomic_DNA"/>
</dbReference>
<keyword evidence="3" id="KW-1185">Reference proteome</keyword>
<evidence type="ECO:0000313" key="3">
    <source>
        <dbReference type="Proteomes" id="UP000009247"/>
    </source>
</evidence>
<proteinExistence type="predicted"/>
<feature type="region of interest" description="Disordered" evidence="1">
    <location>
        <begin position="1"/>
        <end position="27"/>
    </location>
</feature>
<organism evidence="2 3">
    <name type="scientific">Frog adenovirus 1 (strain ATCC VR-896)</name>
    <name type="common">FrAdV-1</name>
    <dbReference type="NCBI Taxonomy" id="114102"/>
    <lineage>
        <taxon>Viruses</taxon>
        <taxon>Varidnaviria</taxon>
        <taxon>Bamfordvirae</taxon>
        <taxon>Preplasmiviricota</taxon>
        <taxon>Polisuviricotina</taxon>
        <taxon>Pharingeaviricetes</taxon>
        <taxon>Rowavirales</taxon>
        <taxon>Adenoviridae</taxon>
        <taxon>Siadenovirus</taxon>
        <taxon>Siadenovirus ranae</taxon>
        <taxon>Frog adenovirus</taxon>
    </lineage>
</organism>
<evidence type="ECO:0000313" key="2">
    <source>
        <dbReference type="EMBL" id="AAF86940.1"/>
    </source>
</evidence>
<feature type="compositionally biased region" description="Acidic residues" evidence="1">
    <location>
        <begin position="12"/>
        <end position="23"/>
    </location>
</feature>
<evidence type="ECO:0008006" key="4">
    <source>
        <dbReference type="Google" id="ProtNLM"/>
    </source>
</evidence>
<organismHost>
    <name type="scientific">Lithobates pipiens</name>
    <name type="common">Northern leopard frog</name>
    <name type="synonym">Rana pipiens</name>
    <dbReference type="NCBI Taxonomy" id="8404"/>
</organismHost>
<feature type="non-terminal residue" evidence="2">
    <location>
        <position position="74"/>
    </location>
</feature>